<organism evidence="2 3">
    <name type="scientific">Streptomyces regalis</name>
    <dbReference type="NCBI Taxonomy" id="68262"/>
    <lineage>
        <taxon>Bacteria</taxon>
        <taxon>Bacillati</taxon>
        <taxon>Actinomycetota</taxon>
        <taxon>Actinomycetes</taxon>
        <taxon>Kitasatosporales</taxon>
        <taxon>Streptomycetaceae</taxon>
        <taxon>Streptomyces</taxon>
    </lineage>
</organism>
<name>A0A0X3V8J4_9ACTN</name>
<sequence length="109" mass="12289">MITCHLHYEIDPSQAVAFETYVTGWIPIVTRFGGTHHGCFLPHEGANDIAYALFSFPSLAAYEDYRAAIRQDPEAQQLWQLSTDSHCIRRFDRSFLRPAMQPSGGDEAA</sequence>
<protein>
    <submittedName>
        <fullName evidence="2">NIPSNAP family containing protein</fullName>
    </submittedName>
</protein>
<feature type="domain" description="NIPSNAP" evidence="1">
    <location>
        <begin position="8"/>
        <end position="99"/>
    </location>
</feature>
<keyword evidence="3" id="KW-1185">Reference proteome</keyword>
<dbReference type="Gene3D" id="3.30.70.100">
    <property type="match status" value="1"/>
</dbReference>
<accession>A0A0X3V8J4</accession>
<evidence type="ECO:0000313" key="2">
    <source>
        <dbReference type="EMBL" id="KUL39586.1"/>
    </source>
</evidence>
<dbReference type="InterPro" id="IPR011008">
    <property type="entry name" value="Dimeric_a/b-barrel"/>
</dbReference>
<evidence type="ECO:0000313" key="3">
    <source>
        <dbReference type="Proteomes" id="UP000053923"/>
    </source>
</evidence>
<dbReference type="OrthoDB" id="9798776at2"/>
<dbReference type="RefSeq" id="WP_062702601.1">
    <property type="nucleotide sequence ID" value="NZ_LLZG01000096.1"/>
</dbReference>
<dbReference type="EMBL" id="LLZG01000096">
    <property type="protein sequence ID" value="KUL39586.1"/>
    <property type="molecule type" value="Genomic_DNA"/>
</dbReference>
<dbReference type="Proteomes" id="UP000053923">
    <property type="component" value="Unassembled WGS sequence"/>
</dbReference>
<dbReference type="AlphaFoldDB" id="A0A0X3V8J4"/>
<reference evidence="3" key="1">
    <citation type="submission" date="2015-10" db="EMBL/GenBank/DDBJ databases">
        <authorList>
            <person name="Ju K.-S."/>
            <person name="Doroghazi J.R."/>
            <person name="Metcalf W.W."/>
        </authorList>
    </citation>
    <scope>NUCLEOTIDE SEQUENCE [LARGE SCALE GENOMIC DNA]</scope>
    <source>
        <strain evidence="3">NRRL 3151</strain>
    </source>
</reference>
<evidence type="ECO:0000259" key="1">
    <source>
        <dbReference type="Pfam" id="PF07978"/>
    </source>
</evidence>
<gene>
    <name evidence="2" type="ORF">ADL12_15135</name>
</gene>
<comment type="caution">
    <text evidence="2">The sequence shown here is derived from an EMBL/GenBank/DDBJ whole genome shotgun (WGS) entry which is preliminary data.</text>
</comment>
<proteinExistence type="predicted"/>
<dbReference type="SUPFAM" id="SSF54909">
    <property type="entry name" value="Dimeric alpha+beta barrel"/>
    <property type="match status" value="1"/>
</dbReference>
<dbReference type="InterPro" id="IPR012577">
    <property type="entry name" value="NIPSNAP"/>
</dbReference>
<dbReference type="Pfam" id="PF07978">
    <property type="entry name" value="NIPSNAP"/>
    <property type="match status" value="1"/>
</dbReference>